<dbReference type="GO" id="GO:0043565">
    <property type="term" value="F:sequence-specific DNA binding"/>
    <property type="evidence" value="ECO:0007669"/>
    <property type="project" value="TreeGrafter"/>
</dbReference>
<protein>
    <submittedName>
        <fullName evidence="4">DNA methyltransferase</fullName>
    </submittedName>
</protein>
<dbReference type="RefSeq" id="WP_106057668.1">
    <property type="nucleotide sequence ID" value="NZ_CP027228.1"/>
</dbReference>
<dbReference type="SUPFAM" id="SSF53335">
    <property type="entry name" value="S-adenosyl-L-methionine-dependent methyltransferases"/>
    <property type="match status" value="1"/>
</dbReference>
<dbReference type="GeneID" id="78392015"/>
<dbReference type="PRINTS" id="PR00505">
    <property type="entry name" value="D12N6MTFRASE"/>
</dbReference>
<keyword evidence="2 4" id="KW-0808">Transferase</keyword>
<dbReference type="InterPro" id="IPR029063">
    <property type="entry name" value="SAM-dependent_MTases_sf"/>
</dbReference>
<dbReference type="PANTHER" id="PTHR30481">
    <property type="entry name" value="DNA ADENINE METHYLASE"/>
    <property type="match status" value="1"/>
</dbReference>
<dbReference type="EMBL" id="CP027228">
    <property type="protein sequence ID" value="AVM48613.1"/>
    <property type="molecule type" value="Genomic_DNA"/>
</dbReference>
<evidence type="ECO:0000256" key="3">
    <source>
        <dbReference type="ARBA" id="ARBA00022691"/>
    </source>
</evidence>
<dbReference type="KEGG" id="mdv:C5Q96_07025"/>
<dbReference type="PANTHER" id="PTHR30481:SF4">
    <property type="entry name" value="SITE-SPECIFIC DNA-METHYLTRANSFERASE (ADENINE-SPECIFIC)"/>
    <property type="match status" value="1"/>
</dbReference>
<dbReference type="Gene3D" id="3.40.50.150">
    <property type="entry name" value="Vaccinia Virus protein VP39"/>
    <property type="match status" value="2"/>
</dbReference>
<reference evidence="5" key="1">
    <citation type="submission" date="2018-02" db="EMBL/GenBank/DDBJ databases">
        <authorList>
            <person name="Holder M.E."/>
            <person name="Ajami N.J."/>
            <person name="Petrosino J.F."/>
        </authorList>
    </citation>
    <scope>NUCLEOTIDE SEQUENCE [LARGE SCALE GENOMIC DNA]</scope>
    <source>
        <strain evidence="5">CCUG 47132</strain>
    </source>
</reference>
<dbReference type="AlphaFoldDB" id="A0A2S0L5T4"/>
<keyword evidence="5" id="KW-1185">Reference proteome</keyword>
<keyword evidence="3" id="KW-0949">S-adenosyl-L-methionine</keyword>
<dbReference type="InterPro" id="IPR012327">
    <property type="entry name" value="MeTrfase_D12"/>
</dbReference>
<evidence type="ECO:0000256" key="2">
    <source>
        <dbReference type="ARBA" id="ARBA00022679"/>
    </source>
</evidence>
<accession>A0A2S0L5T4</accession>
<organism evidence="4 5">
    <name type="scientific">Mogibacterium diversum</name>
    <dbReference type="NCBI Taxonomy" id="114527"/>
    <lineage>
        <taxon>Bacteria</taxon>
        <taxon>Bacillati</taxon>
        <taxon>Bacillota</taxon>
        <taxon>Clostridia</taxon>
        <taxon>Peptostreptococcales</taxon>
        <taxon>Anaerovoracaceae</taxon>
        <taxon>Mogibacterium</taxon>
    </lineage>
</organism>
<evidence type="ECO:0000313" key="5">
    <source>
        <dbReference type="Proteomes" id="UP000237883"/>
    </source>
</evidence>
<dbReference type="GO" id="GO:0006298">
    <property type="term" value="P:mismatch repair"/>
    <property type="evidence" value="ECO:0007669"/>
    <property type="project" value="TreeGrafter"/>
</dbReference>
<evidence type="ECO:0000256" key="1">
    <source>
        <dbReference type="ARBA" id="ARBA00022603"/>
    </source>
</evidence>
<proteinExistence type="predicted"/>
<dbReference type="GO" id="GO:0032259">
    <property type="term" value="P:methylation"/>
    <property type="evidence" value="ECO:0007669"/>
    <property type="project" value="UniProtKB-KW"/>
</dbReference>
<dbReference type="Pfam" id="PF02086">
    <property type="entry name" value="MethyltransfD12"/>
    <property type="match status" value="1"/>
</dbReference>
<dbReference type="InterPro" id="IPR012263">
    <property type="entry name" value="M_m6A_EcoRV"/>
</dbReference>
<dbReference type="OrthoDB" id="9805629at2"/>
<dbReference type="REBASE" id="246867">
    <property type="entry name" value="M.Mdi47132ORF7025P"/>
</dbReference>
<dbReference type="PIRSF" id="PIRSF000398">
    <property type="entry name" value="M_m6A_EcoRV"/>
    <property type="match status" value="1"/>
</dbReference>
<keyword evidence="1 4" id="KW-0489">Methyltransferase</keyword>
<evidence type="ECO:0000313" key="4">
    <source>
        <dbReference type="EMBL" id="AVM48613.1"/>
    </source>
</evidence>
<dbReference type="GO" id="GO:0009007">
    <property type="term" value="F:site-specific DNA-methyltransferase (adenine-specific) activity"/>
    <property type="evidence" value="ECO:0007669"/>
    <property type="project" value="UniProtKB-EC"/>
</dbReference>
<dbReference type="Proteomes" id="UP000237883">
    <property type="component" value="Chromosome"/>
</dbReference>
<sequence>MKTLLKYPGAKNRLAPWIIKHIPSHKVYCEPFLGSGAVFLNKEPAYNEILNDIDDDIYNFFKVVRKNSEELCRLIDATPYSRTEYTMVYVESEEEALSIERARRFAVKCWQGFGCGNKYKNGYRRGIGTTSPNPAKAWAKLPETIQLAAERLKNAQIENKDALELITDLYGKDTFIYIDPPYLQDTRKKYLYNHEMTDEQHMKLLKIAKESDCKIMISAYENEIYNNTLVDWRKEYKTTTAECSRKRTEVIYMNY</sequence>
<gene>
    <name evidence="4" type="ORF">C5Q96_07025</name>
</gene>
<name>A0A2S0L5T4_9FIRM</name>
<dbReference type="GO" id="GO:1904047">
    <property type="term" value="F:S-adenosyl-L-methionine binding"/>
    <property type="evidence" value="ECO:0007669"/>
    <property type="project" value="TreeGrafter"/>
</dbReference>
<dbReference type="GO" id="GO:0009307">
    <property type="term" value="P:DNA restriction-modification system"/>
    <property type="evidence" value="ECO:0007669"/>
    <property type="project" value="InterPro"/>
</dbReference>